<dbReference type="EMBL" id="UYYB01129007">
    <property type="protein sequence ID" value="VDM84279.1"/>
    <property type="molecule type" value="Genomic_DNA"/>
</dbReference>
<dbReference type="Proteomes" id="UP000270094">
    <property type="component" value="Unassembled WGS sequence"/>
</dbReference>
<accession>A0A3P7JW57</accession>
<evidence type="ECO:0000313" key="1">
    <source>
        <dbReference type="EMBL" id="VDM84279.1"/>
    </source>
</evidence>
<gene>
    <name evidence="1" type="ORF">SVUK_LOCUS19277</name>
</gene>
<proteinExistence type="predicted"/>
<evidence type="ECO:0000313" key="2">
    <source>
        <dbReference type="Proteomes" id="UP000270094"/>
    </source>
</evidence>
<dbReference type="OrthoDB" id="5871148at2759"/>
<name>A0A3P7JW57_STRVU</name>
<reference evidence="1 2" key="1">
    <citation type="submission" date="2018-11" db="EMBL/GenBank/DDBJ databases">
        <authorList>
            <consortium name="Pathogen Informatics"/>
        </authorList>
    </citation>
    <scope>NUCLEOTIDE SEQUENCE [LARGE SCALE GENOMIC DNA]</scope>
</reference>
<sequence length="93" mass="10119">MASVKISADARRGDDEKSRTVAKIILKATSTQHQTLADALNLMSDSQEGGTLPEDPALAKPLFLDAEIPSSFTSEVFSLDSRRTRRQLESVEA</sequence>
<dbReference type="AlphaFoldDB" id="A0A3P7JW57"/>
<feature type="non-terminal residue" evidence="1">
    <location>
        <position position="93"/>
    </location>
</feature>
<keyword evidence="2" id="KW-1185">Reference proteome</keyword>
<organism evidence="1 2">
    <name type="scientific">Strongylus vulgaris</name>
    <name type="common">Blood worm</name>
    <dbReference type="NCBI Taxonomy" id="40348"/>
    <lineage>
        <taxon>Eukaryota</taxon>
        <taxon>Metazoa</taxon>
        <taxon>Ecdysozoa</taxon>
        <taxon>Nematoda</taxon>
        <taxon>Chromadorea</taxon>
        <taxon>Rhabditida</taxon>
        <taxon>Rhabditina</taxon>
        <taxon>Rhabditomorpha</taxon>
        <taxon>Strongyloidea</taxon>
        <taxon>Strongylidae</taxon>
        <taxon>Strongylus</taxon>
    </lineage>
</organism>
<protein>
    <submittedName>
        <fullName evidence="1">Uncharacterized protein</fullName>
    </submittedName>
</protein>